<gene>
    <name evidence="1" type="ORF">LCGC14_1277420</name>
</gene>
<dbReference type="EMBL" id="LAZR01007228">
    <property type="protein sequence ID" value="KKM86605.1"/>
    <property type="molecule type" value="Genomic_DNA"/>
</dbReference>
<feature type="non-terminal residue" evidence="1">
    <location>
        <position position="1"/>
    </location>
</feature>
<dbReference type="AlphaFoldDB" id="A0A0F9NCV6"/>
<sequence length="21" mass="2364">ELSDETLQGFIDQAQAEIDKL</sequence>
<organism evidence="1">
    <name type="scientific">marine sediment metagenome</name>
    <dbReference type="NCBI Taxonomy" id="412755"/>
    <lineage>
        <taxon>unclassified sequences</taxon>
        <taxon>metagenomes</taxon>
        <taxon>ecological metagenomes</taxon>
    </lineage>
</organism>
<accession>A0A0F9NCV6</accession>
<reference evidence="1" key="1">
    <citation type="journal article" date="2015" name="Nature">
        <title>Complex archaea that bridge the gap between prokaryotes and eukaryotes.</title>
        <authorList>
            <person name="Spang A."/>
            <person name="Saw J.H."/>
            <person name="Jorgensen S.L."/>
            <person name="Zaremba-Niedzwiedzka K."/>
            <person name="Martijn J."/>
            <person name="Lind A.E."/>
            <person name="van Eijk R."/>
            <person name="Schleper C."/>
            <person name="Guy L."/>
            <person name="Ettema T.J."/>
        </authorList>
    </citation>
    <scope>NUCLEOTIDE SEQUENCE</scope>
</reference>
<name>A0A0F9NCV6_9ZZZZ</name>
<evidence type="ECO:0000313" key="1">
    <source>
        <dbReference type="EMBL" id="KKM86605.1"/>
    </source>
</evidence>
<comment type="caution">
    <text evidence="1">The sequence shown here is derived from an EMBL/GenBank/DDBJ whole genome shotgun (WGS) entry which is preliminary data.</text>
</comment>
<proteinExistence type="predicted"/>
<protein>
    <submittedName>
        <fullName evidence="1">Uncharacterized protein</fullName>
    </submittedName>
</protein>